<sequence>MSRKHSHHAGGPHRRSVNAGPGSSSRSSADSNNAHRDAAGSPTYKPDLFDRPVRPSKLGYNFALILVGVIFIAAFYGAGMDLGALLRMPANIWQYGQLMTQGVFQTFDITNPEDPVRGYWVQSFTAMIESVAIAWIGTVIGALFSLPMGFLAARNMSTLAVYIPTRFVLAIVRAVPEIIFAIAIMIPLFGVGGRGGALAGAFALGISSIGTLSKLISEAVEAVDEGPLESVRASGGNQLQMIRWAVLPQAMPEVIAIWLYRFEVNIRASAILGVLGAGGIGTLLSTVFNARAWDRIGIVLVAIVVVTIIVDQISAFIRHRVIHGANVRTKRSKNDDDGDGEAPDAPSDQPGEPPRDKVAAVPI</sequence>
<evidence type="ECO:0000256" key="6">
    <source>
        <dbReference type="ARBA" id="ARBA00023136"/>
    </source>
</evidence>
<name>A0A7W5TWC1_9MICC</name>
<feature type="compositionally biased region" description="Basic residues" evidence="8">
    <location>
        <begin position="1"/>
        <end position="16"/>
    </location>
</feature>
<feature type="transmembrane region" description="Helical" evidence="7">
    <location>
        <begin position="270"/>
        <end position="290"/>
    </location>
</feature>
<evidence type="ECO:0000256" key="2">
    <source>
        <dbReference type="ARBA" id="ARBA00004196"/>
    </source>
</evidence>
<evidence type="ECO:0000256" key="5">
    <source>
        <dbReference type="ARBA" id="ARBA00022989"/>
    </source>
</evidence>
<reference evidence="10 11" key="1">
    <citation type="submission" date="2020-08" db="EMBL/GenBank/DDBJ databases">
        <title>Sequencing the genomes of 1000 actinobacteria strains.</title>
        <authorList>
            <person name="Klenk H.-P."/>
        </authorList>
    </citation>
    <scope>NUCLEOTIDE SEQUENCE [LARGE SCALE GENOMIC DNA]</scope>
    <source>
        <strain evidence="10 11">DSM 28238</strain>
    </source>
</reference>
<feature type="domain" description="ABC transmembrane type-1" evidence="9">
    <location>
        <begin position="127"/>
        <end position="314"/>
    </location>
</feature>
<dbReference type="InterPro" id="IPR005769">
    <property type="entry name" value="PhnE/PtxC"/>
</dbReference>
<dbReference type="PANTHER" id="PTHR30043">
    <property type="entry name" value="PHOSPHONATES TRANSPORT SYSTEM PERMEASE PROTEIN"/>
    <property type="match status" value="1"/>
</dbReference>
<dbReference type="GO" id="GO:0005886">
    <property type="term" value="C:plasma membrane"/>
    <property type="evidence" value="ECO:0007669"/>
    <property type="project" value="UniProtKB-SubCell"/>
</dbReference>
<dbReference type="GO" id="GO:0030313">
    <property type="term" value="C:cell envelope"/>
    <property type="evidence" value="ECO:0007669"/>
    <property type="project" value="UniProtKB-SubCell"/>
</dbReference>
<dbReference type="CDD" id="cd06261">
    <property type="entry name" value="TM_PBP2"/>
    <property type="match status" value="1"/>
</dbReference>
<evidence type="ECO:0000256" key="1">
    <source>
        <dbReference type="ARBA" id="ARBA00004141"/>
    </source>
</evidence>
<feature type="transmembrane region" description="Helical" evidence="7">
    <location>
        <begin position="296"/>
        <end position="317"/>
    </location>
</feature>
<keyword evidence="3 7" id="KW-0813">Transport</keyword>
<dbReference type="NCBIfam" id="TIGR01097">
    <property type="entry name" value="PhnE"/>
    <property type="match status" value="1"/>
</dbReference>
<feature type="region of interest" description="Disordered" evidence="8">
    <location>
        <begin position="328"/>
        <end position="363"/>
    </location>
</feature>
<feature type="compositionally biased region" description="Low complexity" evidence="8">
    <location>
        <begin position="17"/>
        <end position="32"/>
    </location>
</feature>
<dbReference type="EMBL" id="JACIBT010000007">
    <property type="protein sequence ID" value="MBB3668064.1"/>
    <property type="molecule type" value="Genomic_DNA"/>
</dbReference>
<feature type="transmembrane region" description="Helical" evidence="7">
    <location>
        <begin position="124"/>
        <end position="146"/>
    </location>
</feature>
<evidence type="ECO:0000313" key="11">
    <source>
        <dbReference type="Proteomes" id="UP000547528"/>
    </source>
</evidence>
<gene>
    <name evidence="10" type="ORF">FHX47_001693</name>
</gene>
<dbReference type="InterPro" id="IPR000515">
    <property type="entry name" value="MetI-like"/>
</dbReference>
<keyword evidence="5 7" id="KW-1133">Transmembrane helix</keyword>
<keyword evidence="4 7" id="KW-0812">Transmembrane</keyword>
<feature type="transmembrane region" description="Helical" evidence="7">
    <location>
        <begin position="167"/>
        <end position="189"/>
    </location>
</feature>
<feature type="region of interest" description="Disordered" evidence="8">
    <location>
        <begin position="1"/>
        <end position="46"/>
    </location>
</feature>
<dbReference type="RefSeq" id="WP_183358487.1">
    <property type="nucleotide sequence ID" value="NZ_BAABKR010000001.1"/>
</dbReference>
<dbReference type="Proteomes" id="UP000547528">
    <property type="component" value="Unassembled WGS sequence"/>
</dbReference>
<comment type="similarity">
    <text evidence="7">Belongs to the binding-protein-dependent transport system permease family.</text>
</comment>
<evidence type="ECO:0000313" key="10">
    <source>
        <dbReference type="EMBL" id="MBB3668064.1"/>
    </source>
</evidence>
<dbReference type="AlphaFoldDB" id="A0A7W5TWC1"/>
<dbReference type="PANTHER" id="PTHR30043:SF8">
    <property type="entry name" value="ABC TRANSPORTER, PERMEASE PROTEIN CC0363, PUTATIVE-RELATED"/>
    <property type="match status" value="1"/>
</dbReference>
<accession>A0A7W5TWC1</accession>
<organism evidence="10 11">
    <name type="scientific">Garicola koreensis</name>
    <dbReference type="NCBI Taxonomy" id="1262554"/>
    <lineage>
        <taxon>Bacteria</taxon>
        <taxon>Bacillati</taxon>
        <taxon>Actinomycetota</taxon>
        <taxon>Actinomycetes</taxon>
        <taxon>Micrococcales</taxon>
        <taxon>Micrococcaceae</taxon>
        <taxon>Garicola</taxon>
    </lineage>
</organism>
<evidence type="ECO:0000256" key="8">
    <source>
        <dbReference type="SAM" id="MobiDB-lite"/>
    </source>
</evidence>
<evidence type="ECO:0000256" key="3">
    <source>
        <dbReference type="ARBA" id="ARBA00022448"/>
    </source>
</evidence>
<proteinExistence type="inferred from homology"/>
<keyword evidence="11" id="KW-1185">Reference proteome</keyword>
<protein>
    <submittedName>
        <fullName evidence="10">Phosphonate transport system permease protein</fullName>
    </submittedName>
</protein>
<dbReference type="GO" id="GO:0015416">
    <property type="term" value="F:ABC-type phosphonate transporter activity"/>
    <property type="evidence" value="ECO:0007669"/>
    <property type="project" value="InterPro"/>
</dbReference>
<keyword evidence="6 7" id="KW-0472">Membrane</keyword>
<dbReference type="PROSITE" id="PS50928">
    <property type="entry name" value="ABC_TM1"/>
    <property type="match status" value="1"/>
</dbReference>
<dbReference type="Pfam" id="PF00528">
    <property type="entry name" value="BPD_transp_1"/>
    <property type="match status" value="1"/>
</dbReference>
<dbReference type="Gene3D" id="1.10.3720.10">
    <property type="entry name" value="MetI-like"/>
    <property type="match status" value="1"/>
</dbReference>
<feature type="transmembrane region" description="Helical" evidence="7">
    <location>
        <begin position="58"/>
        <end position="78"/>
    </location>
</feature>
<evidence type="ECO:0000259" key="9">
    <source>
        <dbReference type="PROSITE" id="PS50928"/>
    </source>
</evidence>
<dbReference type="InterPro" id="IPR035906">
    <property type="entry name" value="MetI-like_sf"/>
</dbReference>
<dbReference type="SUPFAM" id="SSF161098">
    <property type="entry name" value="MetI-like"/>
    <property type="match status" value="1"/>
</dbReference>
<comment type="subcellular location">
    <subcellularLocation>
        <location evidence="2">Cell envelope</location>
    </subcellularLocation>
    <subcellularLocation>
        <location evidence="7">Cell membrane</location>
        <topology evidence="7">Multi-pass membrane protein</topology>
    </subcellularLocation>
    <subcellularLocation>
        <location evidence="1">Membrane</location>
        <topology evidence="1">Multi-pass membrane protein</topology>
    </subcellularLocation>
</comment>
<feature type="compositionally biased region" description="Basic and acidic residues" evidence="8">
    <location>
        <begin position="353"/>
        <end position="363"/>
    </location>
</feature>
<evidence type="ECO:0000256" key="4">
    <source>
        <dbReference type="ARBA" id="ARBA00022692"/>
    </source>
</evidence>
<evidence type="ECO:0000256" key="7">
    <source>
        <dbReference type="RuleBase" id="RU363032"/>
    </source>
</evidence>
<comment type="caution">
    <text evidence="10">The sequence shown here is derived from an EMBL/GenBank/DDBJ whole genome shotgun (WGS) entry which is preliminary data.</text>
</comment>